<evidence type="ECO:0000313" key="1">
    <source>
        <dbReference type="EMBL" id="JAE04983.1"/>
    </source>
</evidence>
<protein>
    <submittedName>
        <fullName evidence="1">Uncharacterized protein</fullName>
    </submittedName>
</protein>
<dbReference type="EMBL" id="GBRH01192913">
    <property type="protein sequence ID" value="JAE04983.1"/>
    <property type="molecule type" value="Transcribed_RNA"/>
</dbReference>
<organism evidence="1">
    <name type="scientific">Arundo donax</name>
    <name type="common">Giant reed</name>
    <name type="synonym">Donax arundinaceus</name>
    <dbReference type="NCBI Taxonomy" id="35708"/>
    <lineage>
        <taxon>Eukaryota</taxon>
        <taxon>Viridiplantae</taxon>
        <taxon>Streptophyta</taxon>
        <taxon>Embryophyta</taxon>
        <taxon>Tracheophyta</taxon>
        <taxon>Spermatophyta</taxon>
        <taxon>Magnoliopsida</taxon>
        <taxon>Liliopsida</taxon>
        <taxon>Poales</taxon>
        <taxon>Poaceae</taxon>
        <taxon>PACMAD clade</taxon>
        <taxon>Arundinoideae</taxon>
        <taxon>Arundineae</taxon>
        <taxon>Arundo</taxon>
    </lineage>
</organism>
<reference evidence="1" key="2">
    <citation type="journal article" date="2015" name="Data Brief">
        <title>Shoot transcriptome of the giant reed, Arundo donax.</title>
        <authorList>
            <person name="Barrero R.A."/>
            <person name="Guerrero F.D."/>
            <person name="Moolhuijzen P."/>
            <person name="Goolsby J.A."/>
            <person name="Tidwell J."/>
            <person name="Bellgard S.E."/>
            <person name="Bellgard M.I."/>
        </authorList>
    </citation>
    <scope>NUCLEOTIDE SEQUENCE</scope>
    <source>
        <tissue evidence="1">Shoot tissue taken approximately 20 cm above the soil surface</tissue>
    </source>
</reference>
<proteinExistence type="predicted"/>
<reference evidence="1" key="1">
    <citation type="submission" date="2014-09" db="EMBL/GenBank/DDBJ databases">
        <authorList>
            <person name="Magalhaes I.L.F."/>
            <person name="Oliveira U."/>
            <person name="Santos F.R."/>
            <person name="Vidigal T.H.D.A."/>
            <person name="Brescovit A.D."/>
            <person name="Santos A.J."/>
        </authorList>
    </citation>
    <scope>NUCLEOTIDE SEQUENCE</scope>
    <source>
        <tissue evidence="1">Shoot tissue taken approximately 20 cm above the soil surface</tissue>
    </source>
</reference>
<dbReference type="AlphaFoldDB" id="A0A0A9F9P7"/>
<sequence>MVQLVILESQLIRVFRDNSGLLVPIIQSLQTLITFILKPQWDALTYGFRCINLSWLSPIAAGYTSSQAEIPNTKLISNEKQLIHR</sequence>
<accession>A0A0A9F9P7</accession>
<name>A0A0A9F9P7_ARUDO</name>